<dbReference type="EMBL" id="BPQB01000037">
    <property type="protein sequence ID" value="GJE94113.1"/>
    <property type="molecule type" value="Genomic_DNA"/>
</dbReference>
<protein>
    <submittedName>
        <fullName evidence="1">Uncharacterized protein</fullName>
    </submittedName>
</protein>
<proteinExistence type="predicted"/>
<evidence type="ECO:0000313" key="1">
    <source>
        <dbReference type="EMBL" id="GJE94113.1"/>
    </source>
</evidence>
<organism evidence="1 2">
    <name type="scientific">Phanerochaete sordida</name>
    <dbReference type="NCBI Taxonomy" id="48140"/>
    <lineage>
        <taxon>Eukaryota</taxon>
        <taxon>Fungi</taxon>
        <taxon>Dikarya</taxon>
        <taxon>Basidiomycota</taxon>
        <taxon>Agaricomycotina</taxon>
        <taxon>Agaricomycetes</taxon>
        <taxon>Polyporales</taxon>
        <taxon>Phanerochaetaceae</taxon>
        <taxon>Phanerochaete</taxon>
    </lineage>
</organism>
<reference evidence="1 2" key="1">
    <citation type="submission" date="2021-08" db="EMBL/GenBank/DDBJ databases">
        <title>Draft Genome Sequence of Phanerochaete sordida strain YK-624.</title>
        <authorList>
            <person name="Mori T."/>
            <person name="Dohra H."/>
            <person name="Suzuki T."/>
            <person name="Kawagishi H."/>
            <person name="Hirai H."/>
        </authorList>
    </citation>
    <scope>NUCLEOTIDE SEQUENCE [LARGE SCALE GENOMIC DNA]</scope>
    <source>
        <strain evidence="1 2">YK-624</strain>
    </source>
</reference>
<dbReference type="AlphaFoldDB" id="A0A9P3GDJ1"/>
<dbReference type="Gene3D" id="2.60.120.260">
    <property type="entry name" value="Galactose-binding domain-like"/>
    <property type="match status" value="1"/>
</dbReference>
<name>A0A9P3GDJ1_9APHY</name>
<evidence type="ECO:0000313" key="2">
    <source>
        <dbReference type="Proteomes" id="UP000703269"/>
    </source>
</evidence>
<keyword evidence="2" id="KW-1185">Reference proteome</keyword>
<comment type="caution">
    <text evidence="1">The sequence shown here is derived from an EMBL/GenBank/DDBJ whole genome shotgun (WGS) entry which is preliminary data.</text>
</comment>
<dbReference type="Proteomes" id="UP000703269">
    <property type="component" value="Unassembled WGS sequence"/>
</dbReference>
<gene>
    <name evidence="1" type="ORF">PsYK624_102810</name>
</gene>
<sequence>MLVNTTVSNVSPALTYVPGALWKENTTSEDVDGQAKVYTYHHTNASEGEGRVHFTWFGSGSVWIFGGYRPVLGQYSVRLDGRDALKSPGYKTNDTVVDDAVLFTQSGLAPDVHRLELINTSKDQLRPILGFHRIVVQNDTPNTTDIDTKDSRCQWGPTRTGAKVWMNNGGISL</sequence>
<dbReference type="OrthoDB" id="2563669at2759"/>
<accession>A0A9P3GDJ1</accession>